<dbReference type="GO" id="GO:0006565">
    <property type="term" value="P:L-serine catabolic process"/>
    <property type="evidence" value="ECO:0007669"/>
    <property type="project" value="TreeGrafter"/>
</dbReference>
<dbReference type="InterPro" id="IPR000634">
    <property type="entry name" value="Ser/Thr_deHydtase_PyrdxlP-BS"/>
</dbReference>
<dbReference type="Proteomes" id="UP001145050">
    <property type="component" value="Unassembled WGS sequence"/>
</dbReference>
<keyword evidence="5" id="KW-0663">Pyridoxal phosphate</keyword>
<dbReference type="RefSeq" id="WP_272437667.1">
    <property type="nucleotide sequence ID" value="NZ_JAMQKB010000022.1"/>
</dbReference>
<organism evidence="10 11">
    <name type="scientific">Terrihalobacillus insolitus</name>
    <dbReference type="NCBI Taxonomy" id="2950438"/>
    <lineage>
        <taxon>Bacteria</taxon>
        <taxon>Bacillati</taxon>
        <taxon>Bacillota</taxon>
        <taxon>Bacilli</taxon>
        <taxon>Bacillales</taxon>
        <taxon>Bacillaceae</taxon>
        <taxon>Terrihalobacillus</taxon>
    </lineage>
</organism>
<dbReference type="GO" id="GO:0003941">
    <property type="term" value="F:L-serine ammonia-lyase activity"/>
    <property type="evidence" value="ECO:0007669"/>
    <property type="project" value="TreeGrafter"/>
</dbReference>
<evidence type="ECO:0000313" key="10">
    <source>
        <dbReference type="EMBL" id="MDC3425850.1"/>
    </source>
</evidence>
<dbReference type="EMBL" id="JAMQKB010000022">
    <property type="protein sequence ID" value="MDC3425850.1"/>
    <property type="molecule type" value="Genomic_DNA"/>
</dbReference>
<evidence type="ECO:0000256" key="7">
    <source>
        <dbReference type="ARBA" id="ARBA00025527"/>
    </source>
</evidence>
<dbReference type="GO" id="GO:0009097">
    <property type="term" value="P:isoleucine biosynthetic process"/>
    <property type="evidence" value="ECO:0007669"/>
    <property type="project" value="TreeGrafter"/>
</dbReference>
<dbReference type="CDD" id="cd01562">
    <property type="entry name" value="Thr-dehyd"/>
    <property type="match status" value="1"/>
</dbReference>
<comment type="caution">
    <text evidence="10">The sequence shown here is derived from an EMBL/GenBank/DDBJ whole genome shotgun (WGS) entry which is preliminary data.</text>
</comment>
<dbReference type="GO" id="GO:0004794">
    <property type="term" value="F:threonine deaminase activity"/>
    <property type="evidence" value="ECO:0007669"/>
    <property type="project" value="UniProtKB-EC"/>
</dbReference>
<reference evidence="10" key="1">
    <citation type="submission" date="2022-06" db="EMBL/GenBank/DDBJ databases">
        <title>Aquibacillus sp. a new bacterium isolated from soil saline samples.</title>
        <authorList>
            <person name="Galisteo C."/>
            <person name="De La Haba R."/>
            <person name="Sanchez-Porro C."/>
            <person name="Ventosa A."/>
        </authorList>
    </citation>
    <scope>NUCLEOTIDE SEQUENCE</scope>
    <source>
        <strain evidence="10">3ASR75-11</strain>
    </source>
</reference>
<evidence type="ECO:0000313" key="11">
    <source>
        <dbReference type="Proteomes" id="UP001145050"/>
    </source>
</evidence>
<dbReference type="SUPFAM" id="SSF53686">
    <property type="entry name" value="Tryptophan synthase beta subunit-like PLP-dependent enzymes"/>
    <property type="match status" value="1"/>
</dbReference>
<dbReference type="PANTHER" id="PTHR48078:SF6">
    <property type="entry name" value="L-THREONINE DEHYDRATASE CATABOLIC TDCB"/>
    <property type="match status" value="1"/>
</dbReference>
<evidence type="ECO:0000256" key="2">
    <source>
        <dbReference type="ARBA" id="ARBA00001933"/>
    </source>
</evidence>
<accession>A0A9X3WUI4</accession>
<dbReference type="InterPro" id="IPR036052">
    <property type="entry name" value="TrpB-like_PALP_sf"/>
</dbReference>
<dbReference type="Gene3D" id="3.40.50.1100">
    <property type="match status" value="2"/>
</dbReference>
<dbReference type="AlphaFoldDB" id="A0A9X3WUI4"/>
<comment type="cofactor">
    <cofactor evidence="2">
        <name>pyridoxal 5'-phosphate</name>
        <dbReference type="ChEBI" id="CHEBI:597326"/>
    </cofactor>
</comment>
<comment type="function">
    <text evidence="7">Catalyzes the anaerobic formation of alpha-ketobutyrate and ammonia from threonine in a two-step reaction. The first step involved a dehydration of threonine and a production of enamine intermediates (aminocrotonate), which tautomerizes to its imine form (iminobutyrate). Both intermediates are unstable and short-lived. The second step is the nonenzymatic hydrolysis of the enamine/imine intermediates to form 2-ketobutyrate and free ammonia. In the low water environment of the cell, the second step is accelerated by RidA.</text>
</comment>
<dbReference type="GO" id="GO:0030170">
    <property type="term" value="F:pyridoxal phosphate binding"/>
    <property type="evidence" value="ECO:0007669"/>
    <property type="project" value="InterPro"/>
</dbReference>
<evidence type="ECO:0000256" key="3">
    <source>
        <dbReference type="ARBA" id="ARBA00010869"/>
    </source>
</evidence>
<keyword evidence="6" id="KW-0456">Lyase</keyword>
<evidence type="ECO:0000256" key="1">
    <source>
        <dbReference type="ARBA" id="ARBA00001274"/>
    </source>
</evidence>
<dbReference type="FunFam" id="3.40.50.1100:FF:000005">
    <property type="entry name" value="Threonine dehydratase catabolic"/>
    <property type="match status" value="1"/>
</dbReference>
<dbReference type="GO" id="GO:0006567">
    <property type="term" value="P:L-threonine catabolic process"/>
    <property type="evidence" value="ECO:0007669"/>
    <property type="project" value="TreeGrafter"/>
</dbReference>
<keyword evidence="11" id="KW-1185">Reference proteome</keyword>
<evidence type="ECO:0000256" key="8">
    <source>
        <dbReference type="ARBA" id="ARBA00031427"/>
    </source>
</evidence>
<protein>
    <recommendedName>
        <fullName evidence="4">threonine ammonia-lyase</fullName>
        <ecNumber evidence="4">4.3.1.19</ecNumber>
    </recommendedName>
    <alternativeName>
        <fullName evidence="8">Threonine deaminase</fullName>
    </alternativeName>
</protein>
<dbReference type="PROSITE" id="PS00165">
    <property type="entry name" value="DEHYDRATASE_SER_THR"/>
    <property type="match status" value="1"/>
</dbReference>
<dbReference type="InterPro" id="IPR001926">
    <property type="entry name" value="TrpB-like_PALP"/>
</dbReference>
<evidence type="ECO:0000259" key="9">
    <source>
        <dbReference type="Pfam" id="PF00291"/>
    </source>
</evidence>
<proteinExistence type="inferred from homology"/>
<evidence type="ECO:0000256" key="6">
    <source>
        <dbReference type="ARBA" id="ARBA00023239"/>
    </source>
</evidence>
<gene>
    <name evidence="10" type="ORF">NC797_15180</name>
</gene>
<dbReference type="EC" id="4.3.1.19" evidence="4"/>
<name>A0A9X3WUI4_9BACI</name>
<dbReference type="InterPro" id="IPR050147">
    <property type="entry name" value="Ser/Thr_Dehydratase"/>
</dbReference>
<evidence type="ECO:0000256" key="4">
    <source>
        <dbReference type="ARBA" id="ARBA00012096"/>
    </source>
</evidence>
<dbReference type="PANTHER" id="PTHR48078">
    <property type="entry name" value="THREONINE DEHYDRATASE, MITOCHONDRIAL-RELATED"/>
    <property type="match status" value="1"/>
</dbReference>
<comment type="catalytic activity">
    <reaction evidence="1">
        <text>L-threonine = 2-oxobutanoate + NH4(+)</text>
        <dbReference type="Rhea" id="RHEA:22108"/>
        <dbReference type="ChEBI" id="CHEBI:16763"/>
        <dbReference type="ChEBI" id="CHEBI:28938"/>
        <dbReference type="ChEBI" id="CHEBI:57926"/>
        <dbReference type="EC" id="4.3.1.19"/>
    </reaction>
</comment>
<feature type="domain" description="Tryptophan synthase beta chain-like PALP" evidence="9">
    <location>
        <begin position="27"/>
        <end position="313"/>
    </location>
</feature>
<dbReference type="Pfam" id="PF00291">
    <property type="entry name" value="PALP"/>
    <property type="match status" value="1"/>
</dbReference>
<sequence>MVQAAYRNEFFLLRDIWKARKRIGSIVKRTPLTFSQPLSSITGASVYLKLENMQDTGAFKIRGAANKILSLSKEQREKGVATFSTGNHGIAVAYVANQLNIPATVCISNRVPTGKVNRLKQLGAKVEVVGENQDDAEAYCYELESKYGITVVKPFDDLDVIAGQGTIGIEIIHDLPEIDHVVIPLSGGGLLAGIAYFLKHTDPAIHVTGVTMEHAAVMHESLKQGKAVNLPEVNTLADSLLGGIGKDNRHTFSMIKQYIDKSELVSEDSIAQGILAMMDHHKMVIEGAAAAGVGWLLQQQDIADQNIVIVITGNNIDQETIEGLL</sequence>
<comment type="similarity">
    <text evidence="3">Belongs to the serine/threonine dehydratase family.</text>
</comment>
<evidence type="ECO:0000256" key="5">
    <source>
        <dbReference type="ARBA" id="ARBA00022898"/>
    </source>
</evidence>